<dbReference type="InterPro" id="IPR039428">
    <property type="entry name" value="NUOK/Mnh_C1-like"/>
</dbReference>
<dbReference type="PANTHER" id="PTHR34583:SF2">
    <property type="entry name" value="ANTIPORTER SUBUNIT MNHC2-RELATED"/>
    <property type="match status" value="1"/>
</dbReference>
<evidence type="ECO:0000256" key="7">
    <source>
        <dbReference type="SAM" id="MobiDB-lite"/>
    </source>
</evidence>
<comment type="caution">
    <text evidence="9">The sequence shown here is derived from an EMBL/GenBank/DDBJ whole genome shotgun (WGS) entry which is preliminary data.</text>
</comment>
<sequence>MSVNLLLLLVMGVMYAGGIYLLLERTLTRVLFGVVLMTNATNLLIVTVAGAPGQAPLVENGVDPGAYTDPLPQALTLTAIVISFSITAFMLGMIYRSWKLGRRDEVLVDTEDVKVAERPSFDAEDDAELLEEPSEFLDEDEDPNADYEHATAINPSTGAMTVRRRPDGTVKVKTDANRHLPGAGRQRRRHDPEEGEHPVGSQGHDDHLPDEDERSGSPRSRPRGRHPGGPENPDTPKGGE</sequence>
<dbReference type="Pfam" id="PF00420">
    <property type="entry name" value="Oxidored_q2"/>
    <property type="match status" value="1"/>
</dbReference>
<reference evidence="9 10" key="1">
    <citation type="submission" date="2024-05" db="EMBL/GenBank/DDBJ databases">
        <authorList>
            <person name="Yi C."/>
        </authorList>
    </citation>
    <scope>NUCLEOTIDE SEQUENCE [LARGE SCALE GENOMIC DNA]</scope>
    <source>
        <strain evidence="9 10">XS13</strain>
    </source>
</reference>
<evidence type="ECO:0000256" key="8">
    <source>
        <dbReference type="SAM" id="Phobius"/>
    </source>
</evidence>
<dbReference type="EMBL" id="JBDXMX010000006">
    <property type="protein sequence ID" value="MEO9248680.1"/>
    <property type="molecule type" value="Genomic_DNA"/>
</dbReference>
<feature type="region of interest" description="Disordered" evidence="7">
    <location>
        <begin position="133"/>
        <end position="240"/>
    </location>
</feature>
<dbReference type="Gene3D" id="1.10.287.3510">
    <property type="match status" value="1"/>
</dbReference>
<proteinExistence type="inferred from homology"/>
<evidence type="ECO:0000313" key="10">
    <source>
        <dbReference type="Proteomes" id="UP001484097"/>
    </source>
</evidence>
<evidence type="ECO:0000256" key="6">
    <source>
        <dbReference type="ARBA" id="ARBA00023136"/>
    </source>
</evidence>
<keyword evidence="10" id="KW-1185">Reference proteome</keyword>
<keyword evidence="3" id="KW-1003">Cell membrane</keyword>
<keyword evidence="5 8" id="KW-1133">Transmembrane helix</keyword>
<feature type="compositionally biased region" description="Acidic residues" evidence="7">
    <location>
        <begin position="133"/>
        <end position="145"/>
    </location>
</feature>
<dbReference type="RefSeq" id="WP_347921344.1">
    <property type="nucleotide sequence ID" value="NZ_JBDXMX010000006.1"/>
</dbReference>
<keyword evidence="4 8" id="KW-0812">Transmembrane</keyword>
<feature type="compositionally biased region" description="Basic and acidic residues" evidence="7">
    <location>
        <begin position="164"/>
        <end position="178"/>
    </location>
</feature>
<dbReference type="InterPro" id="IPR050601">
    <property type="entry name" value="CPA3_antiporter_subunitC"/>
</dbReference>
<dbReference type="Proteomes" id="UP001484097">
    <property type="component" value="Unassembled WGS sequence"/>
</dbReference>
<evidence type="ECO:0000256" key="2">
    <source>
        <dbReference type="ARBA" id="ARBA00010388"/>
    </source>
</evidence>
<comment type="similarity">
    <text evidence="2">Belongs to the CPA3 antiporters (TC 2.A.63) subunit C family.</text>
</comment>
<name>A0ABV0IMJ1_9MICC</name>
<protein>
    <submittedName>
        <fullName evidence="9">Na(+)/H(+) antiporter subunit C</fullName>
    </submittedName>
</protein>
<feature type="transmembrane region" description="Helical" evidence="8">
    <location>
        <begin position="71"/>
        <end position="95"/>
    </location>
</feature>
<evidence type="ECO:0000256" key="1">
    <source>
        <dbReference type="ARBA" id="ARBA00004651"/>
    </source>
</evidence>
<feature type="compositionally biased region" description="Basic and acidic residues" evidence="7">
    <location>
        <begin position="190"/>
        <end position="207"/>
    </location>
</feature>
<feature type="transmembrane region" description="Helical" evidence="8">
    <location>
        <begin position="30"/>
        <end position="51"/>
    </location>
</feature>
<accession>A0ABV0IMJ1</accession>
<dbReference type="NCBIfam" id="NF005929">
    <property type="entry name" value="PRK07946.1"/>
    <property type="match status" value="1"/>
</dbReference>
<keyword evidence="6 8" id="KW-0472">Membrane</keyword>
<evidence type="ECO:0000256" key="5">
    <source>
        <dbReference type="ARBA" id="ARBA00022989"/>
    </source>
</evidence>
<comment type="subcellular location">
    <subcellularLocation>
        <location evidence="1">Cell membrane</location>
        <topology evidence="1">Multi-pass membrane protein</topology>
    </subcellularLocation>
</comment>
<dbReference type="PANTHER" id="PTHR34583">
    <property type="entry name" value="ANTIPORTER SUBUNIT MNHC2-RELATED"/>
    <property type="match status" value="1"/>
</dbReference>
<organism evidence="9 10">
    <name type="scientific">Citricoccus nitrophenolicus</name>
    <dbReference type="NCBI Taxonomy" id="863575"/>
    <lineage>
        <taxon>Bacteria</taxon>
        <taxon>Bacillati</taxon>
        <taxon>Actinomycetota</taxon>
        <taxon>Actinomycetes</taxon>
        <taxon>Micrococcales</taxon>
        <taxon>Micrococcaceae</taxon>
        <taxon>Citricoccus</taxon>
    </lineage>
</organism>
<evidence type="ECO:0000256" key="4">
    <source>
        <dbReference type="ARBA" id="ARBA00022692"/>
    </source>
</evidence>
<evidence type="ECO:0000256" key="3">
    <source>
        <dbReference type="ARBA" id="ARBA00022475"/>
    </source>
</evidence>
<evidence type="ECO:0000313" key="9">
    <source>
        <dbReference type="EMBL" id="MEO9248680.1"/>
    </source>
</evidence>
<gene>
    <name evidence="9" type="ORF">ABDK96_13415</name>
</gene>
<feature type="transmembrane region" description="Helical" evidence="8">
    <location>
        <begin position="6"/>
        <end position="23"/>
    </location>
</feature>